<sequence length="96" mass="11373">MAPQPTHFYFLGLREFTDEFIVCVENIDFIQEIPFAINKVLCCLASLNFKLELHDRIVDVENYINYIAKSKNTNIDSRNTDFIKEKIKYFINSPYK</sequence>
<keyword evidence="2" id="KW-1185">Reference proteome</keyword>
<organism evidence="1 2">
    <name type="scientific">Nostoc favosum CHAB5714</name>
    <dbReference type="NCBI Taxonomy" id="2780399"/>
    <lineage>
        <taxon>Bacteria</taxon>
        <taxon>Bacillati</taxon>
        <taxon>Cyanobacteriota</taxon>
        <taxon>Cyanophyceae</taxon>
        <taxon>Nostocales</taxon>
        <taxon>Nostocaceae</taxon>
        <taxon>Nostoc</taxon>
        <taxon>Nostoc favosum</taxon>
    </lineage>
</organism>
<accession>A0ABS8I8D9</accession>
<dbReference type="RefSeq" id="WP_229485207.1">
    <property type="nucleotide sequence ID" value="NZ_JAIVFQ010000015.1"/>
</dbReference>
<dbReference type="EMBL" id="JAIVFQ010000015">
    <property type="protein sequence ID" value="MCC5600136.1"/>
    <property type="molecule type" value="Genomic_DNA"/>
</dbReference>
<reference evidence="1 2" key="1">
    <citation type="journal article" date="2021" name="Microorganisms">
        <title>Genome Evolution of Filamentous Cyanobacterium Nostoc Species: From Facultative Symbiosis to Free Living.</title>
        <authorList>
            <person name="Huo D."/>
            <person name="Li H."/>
            <person name="Cai F."/>
            <person name="Guo X."/>
            <person name="Qiao Z."/>
            <person name="Wang W."/>
            <person name="Yu G."/>
            <person name="Li R."/>
        </authorList>
    </citation>
    <scope>NUCLEOTIDE SEQUENCE [LARGE SCALE GENOMIC DNA]</scope>
    <source>
        <strain evidence="1 2">CHAB 5714</strain>
    </source>
</reference>
<name>A0ABS8I8D9_9NOSO</name>
<gene>
    <name evidence="1" type="ORF">LC586_13095</name>
</gene>
<dbReference type="Proteomes" id="UP001199525">
    <property type="component" value="Unassembled WGS sequence"/>
</dbReference>
<comment type="caution">
    <text evidence="1">The sequence shown here is derived from an EMBL/GenBank/DDBJ whole genome shotgun (WGS) entry which is preliminary data.</text>
</comment>
<evidence type="ECO:0000313" key="1">
    <source>
        <dbReference type="EMBL" id="MCC5600136.1"/>
    </source>
</evidence>
<proteinExistence type="predicted"/>
<evidence type="ECO:0000313" key="2">
    <source>
        <dbReference type="Proteomes" id="UP001199525"/>
    </source>
</evidence>
<protein>
    <submittedName>
        <fullName evidence="1">Uncharacterized protein</fullName>
    </submittedName>
</protein>